<accession>A0ACC6CBJ7</accession>
<evidence type="ECO:0000313" key="2">
    <source>
        <dbReference type="Proteomes" id="UP001076464"/>
    </source>
</evidence>
<dbReference type="EMBL" id="JAPPUY010000003">
    <property type="protein sequence ID" value="MCY4745755.1"/>
    <property type="molecule type" value="Genomic_DNA"/>
</dbReference>
<sequence length="287" mass="29543">MSKALDDLLTKLPLWLGQFTRTLTHPSQVLTEQLSADATASAPTDAKPVQDGVGFLILSFAVAAGVAIAFPVASMAPLAPVPADGALAQSALVLRHLFVFLGAAALVHGASKLLGNRQAFAGFFGAVARFGGVTLVLLALAGALTNVGMADPIVARNWQQLRQVAVQMGEGAKTVLCQADAKTGQLSTGTAVAGLNPAQLADAQALYLDTVSRPLVLIASALESLCLLALTVWLGWVWWRYLRTSGLTPGRAVAASAVGAVGLGSGYLLLVLIDGGQMASQLMRTCS</sequence>
<reference evidence="1" key="1">
    <citation type="submission" date="2022-08" db="EMBL/GenBank/DDBJ databases">
        <title>Genome sequencing of Pelomonas sp. UHG3.</title>
        <authorList>
            <person name="So Y."/>
        </authorList>
    </citation>
    <scope>NUCLEOTIDE SEQUENCE</scope>
    <source>
        <strain evidence="1">UHG3</strain>
    </source>
</reference>
<gene>
    <name evidence="1" type="ORF">NYO99_12295</name>
</gene>
<proteinExistence type="predicted"/>
<protein>
    <submittedName>
        <fullName evidence="1">Uncharacterized protein</fullName>
    </submittedName>
</protein>
<keyword evidence="2" id="KW-1185">Reference proteome</keyword>
<evidence type="ECO:0000313" key="1">
    <source>
        <dbReference type="EMBL" id="MCY4745755.1"/>
    </source>
</evidence>
<name>A0ACC6CBJ7_9BURK</name>
<organism evidence="1 2">
    <name type="scientific">Roseateles hydrophilus</name>
    <dbReference type="NCBI Taxonomy" id="2975054"/>
    <lineage>
        <taxon>Bacteria</taxon>
        <taxon>Pseudomonadati</taxon>
        <taxon>Pseudomonadota</taxon>
        <taxon>Betaproteobacteria</taxon>
        <taxon>Burkholderiales</taxon>
        <taxon>Sphaerotilaceae</taxon>
        <taxon>Roseateles</taxon>
    </lineage>
</organism>
<dbReference type="Proteomes" id="UP001076464">
    <property type="component" value="Unassembled WGS sequence"/>
</dbReference>
<comment type="caution">
    <text evidence="1">The sequence shown here is derived from an EMBL/GenBank/DDBJ whole genome shotgun (WGS) entry which is preliminary data.</text>
</comment>